<sequence>MMAMYASNQIDFPLRRESLSMRPCTATFEGCSFSFGDDEASDKVSLVSSAVAVAVAVTGPSPITFTSAPSSIEHCTGP</sequence>
<comment type="caution">
    <text evidence="1">The sequence shown here is derived from an EMBL/GenBank/DDBJ whole genome shotgun (WGS) entry which is preliminary data.</text>
</comment>
<dbReference type="Proteomes" id="UP001472677">
    <property type="component" value="Unassembled WGS sequence"/>
</dbReference>
<proteinExistence type="predicted"/>
<evidence type="ECO:0000313" key="1">
    <source>
        <dbReference type="EMBL" id="KAK8505479.1"/>
    </source>
</evidence>
<gene>
    <name evidence="1" type="ORF">V6N12_065931</name>
</gene>
<protein>
    <submittedName>
        <fullName evidence="1">Uncharacterized protein</fullName>
    </submittedName>
</protein>
<organism evidence="1 2">
    <name type="scientific">Hibiscus sabdariffa</name>
    <name type="common">roselle</name>
    <dbReference type="NCBI Taxonomy" id="183260"/>
    <lineage>
        <taxon>Eukaryota</taxon>
        <taxon>Viridiplantae</taxon>
        <taxon>Streptophyta</taxon>
        <taxon>Embryophyta</taxon>
        <taxon>Tracheophyta</taxon>
        <taxon>Spermatophyta</taxon>
        <taxon>Magnoliopsida</taxon>
        <taxon>eudicotyledons</taxon>
        <taxon>Gunneridae</taxon>
        <taxon>Pentapetalae</taxon>
        <taxon>rosids</taxon>
        <taxon>malvids</taxon>
        <taxon>Malvales</taxon>
        <taxon>Malvaceae</taxon>
        <taxon>Malvoideae</taxon>
        <taxon>Hibiscus</taxon>
    </lineage>
</organism>
<keyword evidence="2" id="KW-1185">Reference proteome</keyword>
<accession>A0ABR2BEC4</accession>
<name>A0ABR2BEC4_9ROSI</name>
<reference evidence="1 2" key="1">
    <citation type="journal article" date="2024" name="G3 (Bethesda)">
        <title>Genome assembly of Hibiscus sabdariffa L. provides insights into metabolisms of medicinal natural products.</title>
        <authorList>
            <person name="Kim T."/>
        </authorList>
    </citation>
    <scope>NUCLEOTIDE SEQUENCE [LARGE SCALE GENOMIC DNA]</scope>
    <source>
        <strain evidence="1">TK-2024</strain>
        <tissue evidence="1">Old leaves</tissue>
    </source>
</reference>
<evidence type="ECO:0000313" key="2">
    <source>
        <dbReference type="Proteomes" id="UP001472677"/>
    </source>
</evidence>
<dbReference type="EMBL" id="JBBPBM010000127">
    <property type="protein sequence ID" value="KAK8505479.1"/>
    <property type="molecule type" value="Genomic_DNA"/>
</dbReference>